<feature type="transmembrane region" description="Helical" evidence="1">
    <location>
        <begin position="39"/>
        <end position="58"/>
    </location>
</feature>
<dbReference type="AlphaFoldDB" id="A0ABD6BS46"/>
<dbReference type="RefSeq" id="WP_267646558.1">
    <property type="nucleotide sequence ID" value="NZ_JANHGR010000001.1"/>
</dbReference>
<dbReference type="Proteomes" id="UP001597139">
    <property type="component" value="Unassembled WGS sequence"/>
</dbReference>
<proteinExistence type="predicted"/>
<reference evidence="2 3" key="1">
    <citation type="journal article" date="2019" name="Int. J. Syst. Evol. Microbiol.">
        <title>The Global Catalogue of Microorganisms (GCM) 10K type strain sequencing project: providing services to taxonomists for standard genome sequencing and annotation.</title>
        <authorList>
            <consortium name="The Broad Institute Genomics Platform"/>
            <consortium name="The Broad Institute Genome Sequencing Center for Infectious Disease"/>
            <person name="Wu L."/>
            <person name="Ma J."/>
        </authorList>
    </citation>
    <scope>NUCLEOTIDE SEQUENCE [LARGE SCALE GENOMIC DNA]</scope>
    <source>
        <strain evidence="2 3">CGMCC 1.12859</strain>
    </source>
</reference>
<keyword evidence="1" id="KW-0812">Transmembrane</keyword>
<keyword evidence="1" id="KW-0472">Membrane</keyword>
<accession>A0ABD6BS46</accession>
<organism evidence="2 3">
    <name type="scientific">Halolamina litorea</name>
    <dbReference type="NCBI Taxonomy" id="1515593"/>
    <lineage>
        <taxon>Archaea</taxon>
        <taxon>Methanobacteriati</taxon>
        <taxon>Methanobacteriota</taxon>
        <taxon>Stenosarchaea group</taxon>
        <taxon>Halobacteria</taxon>
        <taxon>Halobacteriales</taxon>
        <taxon>Haloferacaceae</taxon>
    </lineage>
</organism>
<protein>
    <submittedName>
        <fullName evidence="2">Uncharacterized protein</fullName>
    </submittedName>
</protein>
<feature type="transmembrane region" description="Helical" evidence="1">
    <location>
        <begin position="14"/>
        <end position="32"/>
    </location>
</feature>
<keyword evidence="1" id="KW-1133">Transmembrane helix</keyword>
<comment type="caution">
    <text evidence="2">The sequence shown here is derived from an EMBL/GenBank/DDBJ whole genome shotgun (WGS) entry which is preliminary data.</text>
</comment>
<feature type="transmembrane region" description="Helical" evidence="1">
    <location>
        <begin position="168"/>
        <end position="186"/>
    </location>
</feature>
<keyword evidence="3" id="KW-1185">Reference proteome</keyword>
<feature type="transmembrane region" description="Helical" evidence="1">
    <location>
        <begin position="136"/>
        <end position="156"/>
    </location>
</feature>
<feature type="transmembrane region" description="Helical" evidence="1">
    <location>
        <begin position="95"/>
        <end position="116"/>
    </location>
</feature>
<gene>
    <name evidence="2" type="ORF">ACFSAU_05805</name>
</gene>
<evidence type="ECO:0000256" key="1">
    <source>
        <dbReference type="SAM" id="Phobius"/>
    </source>
</evidence>
<dbReference type="EMBL" id="JBHUCZ010000002">
    <property type="protein sequence ID" value="MFD1566998.1"/>
    <property type="molecule type" value="Genomic_DNA"/>
</dbReference>
<evidence type="ECO:0000313" key="2">
    <source>
        <dbReference type="EMBL" id="MFD1566998.1"/>
    </source>
</evidence>
<feature type="transmembrane region" description="Helical" evidence="1">
    <location>
        <begin position="70"/>
        <end position="88"/>
    </location>
</feature>
<sequence>MSITDSLSEKEEQAAALVLIAFFGVIVLRSYSYYDVSELIELLLYAVVVQVLTQHLSITDFPGLKSRVKTVIVFIAISAAAVFYGEMLRQGLQRLLGTVYAIQVLGVVFLLSNVYLGLIRNPTGSIGSVLGLDEDVNLYGIVIPATTAVILPALHYSLGLNLVNVESIGGMLIVGSLCAATGYLSYDYCEE</sequence>
<evidence type="ECO:0000313" key="3">
    <source>
        <dbReference type="Proteomes" id="UP001597139"/>
    </source>
</evidence>
<name>A0ABD6BS46_9EURY</name>